<gene>
    <name evidence="1" type="ORF">HYX28_07400</name>
</gene>
<dbReference type="EMBL" id="JACPNR010000009">
    <property type="protein sequence ID" value="MBI2678592.1"/>
    <property type="molecule type" value="Genomic_DNA"/>
</dbReference>
<evidence type="ECO:0000313" key="1">
    <source>
        <dbReference type="EMBL" id="MBI2678592.1"/>
    </source>
</evidence>
<dbReference type="AlphaFoldDB" id="A0A932A8T3"/>
<name>A0A932A8T3_9BACT</name>
<proteinExistence type="predicted"/>
<organism evidence="1 2">
    <name type="scientific">Candidatus Korobacter versatilis</name>
    <dbReference type="NCBI Taxonomy" id="658062"/>
    <lineage>
        <taxon>Bacteria</taxon>
        <taxon>Pseudomonadati</taxon>
        <taxon>Acidobacteriota</taxon>
        <taxon>Terriglobia</taxon>
        <taxon>Terriglobales</taxon>
        <taxon>Candidatus Korobacteraceae</taxon>
        <taxon>Candidatus Korobacter</taxon>
    </lineage>
</organism>
<sequence length="51" mass="5547">MKAAHPGIKVAFLANHTLYLPPQSCPDEVIARQDGPEQFLSQVDELVGDSI</sequence>
<reference evidence="1" key="1">
    <citation type="submission" date="2020-07" db="EMBL/GenBank/DDBJ databases">
        <title>Huge and variable diversity of episymbiotic CPR bacteria and DPANN archaea in groundwater ecosystems.</title>
        <authorList>
            <person name="He C.Y."/>
            <person name="Keren R."/>
            <person name="Whittaker M."/>
            <person name="Farag I.F."/>
            <person name="Doudna J."/>
            <person name="Cate J.H.D."/>
            <person name="Banfield J.F."/>
        </authorList>
    </citation>
    <scope>NUCLEOTIDE SEQUENCE</scope>
    <source>
        <strain evidence="1">NC_groundwater_580_Pr5_B-0.1um_64_19</strain>
    </source>
</reference>
<evidence type="ECO:0000313" key="2">
    <source>
        <dbReference type="Proteomes" id="UP000779809"/>
    </source>
</evidence>
<accession>A0A932A8T3</accession>
<dbReference type="Proteomes" id="UP000779809">
    <property type="component" value="Unassembled WGS sequence"/>
</dbReference>
<comment type="caution">
    <text evidence="1">The sequence shown here is derived from an EMBL/GenBank/DDBJ whole genome shotgun (WGS) entry which is preliminary data.</text>
</comment>
<protein>
    <submittedName>
        <fullName evidence="1">Uncharacterized protein</fullName>
    </submittedName>
</protein>